<keyword evidence="1" id="KW-0378">Hydrolase</keyword>
<comment type="caution">
    <text evidence="1">The sequence shown here is derived from an EMBL/GenBank/DDBJ whole genome shotgun (WGS) entry which is preliminary data.</text>
</comment>
<dbReference type="SUPFAM" id="SSF56784">
    <property type="entry name" value="HAD-like"/>
    <property type="match status" value="1"/>
</dbReference>
<dbReference type="GO" id="GO:0005829">
    <property type="term" value="C:cytosol"/>
    <property type="evidence" value="ECO:0007669"/>
    <property type="project" value="TreeGrafter"/>
</dbReference>
<accession>A0A645IVV6</accession>
<dbReference type="GO" id="GO:0000287">
    <property type="term" value="F:magnesium ion binding"/>
    <property type="evidence" value="ECO:0007669"/>
    <property type="project" value="TreeGrafter"/>
</dbReference>
<dbReference type="Gene3D" id="3.40.50.1000">
    <property type="entry name" value="HAD superfamily/HAD-like"/>
    <property type="match status" value="1"/>
</dbReference>
<organism evidence="1">
    <name type="scientific">bioreactor metagenome</name>
    <dbReference type="NCBI Taxonomy" id="1076179"/>
    <lineage>
        <taxon>unclassified sequences</taxon>
        <taxon>metagenomes</taxon>
        <taxon>ecological metagenomes</taxon>
    </lineage>
</organism>
<reference evidence="1" key="1">
    <citation type="submission" date="2019-08" db="EMBL/GenBank/DDBJ databases">
        <authorList>
            <person name="Kucharzyk K."/>
            <person name="Murdoch R.W."/>
            <person name="Higgins S."/>
            <person name="Loffler F."/>
        </authorList>
    </citation>
    <scope>NUCLEOTIDE SEQUENCE</scope>
</reference>
<dbReference type="GO" id="GO:0043726">
    <property type="term" value="F:5-amino-6-(5-phosphoribitylamino)uracil phosphatase activity"/>
    <property type="evidence" value="ECO:0007669"/>
    <property type="project" value="UniProtKB-EC"/>
</dbReference>
<dbReference type="InterPro" id="IPR036412">
    <property type="entry name" value="HAD-like_sf"/>
</dbReference>
<gene>
    <name evidence="1" type="primary">ycsE_13</name>
    <name evidence="1" type="ORF">SDC9_202230</name>
</gene>
<dbReference type="Pfam" id="PF08282">
    <property type="entry name" value="Hydrolase_3"/>
    <property type="match status" value="1"/>
</dbReference>
<sequence>MKAAGLAVAMGNAKDSIKSIAKYITGTNDEDGVATAIERFALK</sequence>
<dbReference type="AlphaFoldDB" id="A0A645IVV6"/>
<protein>
    <submittedName>
        <fullName evidence="1">5-amino-6-(5-phospho-D-ribitylamino)uracil phosphatase YcsE</fullName>
        <ecNumber evidence="1">3.1.3.104</ecNumber>
    </submittedName>
</protein>
<dbReference type="PANTHER" id="PTHR10000:SF8">
    <property type="entry name" value="HAD SUPERFAMILY HYDROLASE-LIKE, TYPE 3"/>
    <property type="match status" value="1"/>
</dbReference>
<dbReference type="InterPro" id="IPR023214">
    <property type="entry name" value="HAD_sf"/>
</dbReference>
<dbReference type="EMBL" id="VSSQ01122903">
    <property type="protein sequence ID" value="MPN54559.1"/>
    <property type="molecule type" value="Genomic_DNA"/>
</dbReference>
<dbReference type="EC" id="3.1.3.104" evidence="1"/>
<dbReference type="PANTHER" id="PTHR10000">
    <property type="entry name" value="PHOSPHOSERINE PHOSPHATASE"/>
    <property type="match status" value="1"/>
</dbReference>
<evidence type="ECO:0000313" key="1">
    <source>
        <dbReference type="EMBL" id="MPN54559.1"/>
    </source>
</evidence>
<proteinExistence type="predicted"/>
<name>A0A645IVV6_9ZZZZ</name>